<dbReference type="AlphaFoldDB" id="A0AAX4JW61"/>
<keyword evidence="2" id="KW-1185">Reference proteome</keyword>
<dbReference type="EMBL" id="CP144103">
    <property type="protein sequence ID" value="WWC89680.1"/>
    <property type="molecule type" value="Genomic_DNA"/>
</dbReference>
<sequence length="226" mass="25641">MQVPGYFPEPGPNSPRLLPALNVPVPLSWRDEPDEHEVQENRLREQYQSFISNELNSNARKQGLKQFVTSYRTAIVKCLLDSAYMGGNALYKLNKNGDLARAWRWTSALDEHLALYKVDGTFSCQNFLIPLYAAYRRDMTKWTLLLDTSVADSNEAGIYMLQPPLKYSKTPLPHLADLDTLDCIENSPSSVPLFLGMSQNFRDCFSNSLREPVNARMAAKFKGQSQ</sequence>
<dbReference type="GeneID" id="91095275"/>
<reference evidence="1 2" key="1">
    <citation type="submission" date="2024-01" db="EMBL/GenBank/DDBJ databases">
        <title>Comparative genomics of Cryptococcus and Kwoniella reveals pathogenesis evolution and contrasting modes of karyotype evolution via chromosome fusion or intercentromeric recombination.</title>
        <authorList>
            <person name="Coelho M.A."/>
            <person name="David-Palma M."/>
            <person name="Shea T."/>
            <person name="Bowers K."/>
            <person name="McGinley-Smith S."/>
            <person name="Mohammad A.W."/>
            <person name="Gnirke A."/>
            <person name="Yurkov A.M."/>
            <person name="Nowrousian M."/>
            <person name="Sun S."/>
            <person name="Cuomo C.A."/>
            <person name="Heitman J."/>
        </authorList>
    </citation>
    <scope>NUCLEOTIDE SEQUENCE [LARGE SCALE GENOMIC DNA]</scope>
    <source>
        <strain evidence="1 2">CBS 6074</strain>
    </source>
</reference>
<dbReference type="RefSeq" id="XP_066076443.1">
    <property type="nucleotide sequence ID" value="XM_066220346.1"/>
</dbReference>
<protein>
    <submittedName>
        <fullName evidence="1">Uncharacterized protein</fullName>
    </submittedName>
</protein>
<organism evidence="1 2">
    <name type="scientific">Kwoniella dendrophila CBS 6074</name>
    <dbReference type="NCBI Taxonomy" id="1295534"/>
    <lineage>
        <taxon>Eukaryota</taxon>
        <taxon>Fungi</taxon>
        <taxon>Dikarya</taxon>
        <taxon>Basidiomycota</taxon>
        <taxon>Agaricomycotina</taxon>
        <taxon>Tremellomycetes</taxon>
        <taxon>Tremellales</taxon>
        <taxon>Cryptococcaceae</taxon>
        <taxon>Kwoniella</taxon>
    </lineage>
</organism>
<evidence type="ECO:0000313" key="2">
    <source>
        <dbReference type="Proteomes" id="UP001355207"/>
    </source>
</evidence>
<proteinExistence type="predicted"/>
<name>A0AAX4JW61_9TREE</name>
<gene>
    <name evidence="1" type="ORF">L201_004605</name>
</gene>
<evidence type="ECO:0000313" key="1">
    <source>
        <dbReference type="EMBL" id="WWC89680.1"/>
    </source>
</evidence>
<accession>A0AAX4JW61</accession>
<dbReference type="Proteomes" id="UP001355207">
    <property type="component" value="Chromosome 6"/>
</dbReference>